<evidence type="ECO:0000313" key="6">
    <source>
        <dbReference type="EMBL" id="GAA4185364.1"/>
    </source>
</evidence>
<keyword evidence="1" id="KW-0813">Transport</keyword>
<sequence>MPSPEAEAARAGGGPGPARTGAGPETAARTDAAPETAGDTGTDPKASSVTNTDPETTDGTNTDPETADNTNTGPDPVSGTSTEAPGGNTGPHDAGARDTALALAGVSHSYRGRAGTVDALGPIDLEIAAGEFVTVVGPSGCGKSTLLRLVAGFTAPSAGVITASGGPVSGPDPARGYVFQQHRLFPWLSVEGNVGFGLRGLSRAARRERVAELLELTGLADVARARPYELSGGMQQRAAIARALAPDPALLLMDEPFAALDAFTRERMQEEVRELWRRAGTTVVFITHSVDEAVYLGTRVLALSGRPGRVVLDRASKLPYGDHPRTDPLFAGLREELTEVVREAASPGGAGGGVSGGRGR</sequence>
<dbReference type="Gene3D" id="3.40.50.300">
    <property type="entry name" value="P-loop containing nucleotide triphosphate hydrolases"/>
    <property type="match status" value="1"/>
</dbReference>
<dbReference type="InterPro" id="IPR017871">
    <property type="entry name" value="ABC_transporter-like_CS"/>
</dbReference>
<organism evidence="6 7">
    <name type="scientific">Streptosporangium oxazolinicum</name>
    <dbReference type="NCBI Taxonomy" id="909287"/>
    <lineage>
        <taxon>Bacteria</taxon>
        <taxon>Bacillati</taxon>
        <taxon>Actinomycetota</taxon>
        <taxon>Actinomycetes</taxon>
        <taxon>Streptosporangiales</taxon>
        <taxon>Streptosporangiaceae</taxon>
        <taxon>Streptosporangium</taxon>
    </lineage>
</organism>
<keyword evidence="3" id="KW-0067">ATP-binding</keyword>
<proteinExistence type="predicted"/>
<keyword evidence="2" id="KW-0547">Nucleotide-binding</keyword>
<dbReference type="Proteomes" id="UP001501251">
    <property type="component" value="Unassembled WGS sequence"/>
</dbReference>
<name>A0ABP8AKB5_9ACTN</name>
<feature type="compositionally biased region" description="Low complexity" evidence="4">
    <location>
        <begin position="17"/>
        <end position="30"/>
    </location>
</feature>
<keyword evidence="7" id="KW-1185">Reference proteome</keyword>
<dbReference type="PANTHER" id="PTHR42788">
    <property type="entry name" value="TAURINE IMPORT ATP-BINDING PROTEIN-RELATED"/>
    <property type="match status" value="1"/>
</dbReference>
<protein>
    <recommendedName>
        <fullName evidence="5">ABC transporter domain-containing protein</fullName>
    </recommendedName>
</protein>
<feature type="compositionally biased region" description="Low complexity" evidence="4">
    <location>
        <begin position="1"/>
        <end position="10"/>
    </location>
</feature>
<gene>
    <name evidence="6" type="ORF">GCM10022252_15660</name>
</gene>
<dbReference type="RefSeq" id="WP_344916454.1">
    <property type="nucleotide sequence ID" value="NZ_BAABAQ010000002.1"/>
</dbReference>
<feature type="domain" description="ABC transporter" evidence="5">
    <location>
        <begin position="101"/>
        <end position="330"/>
    </location>
</feature>
<comment type="caution">
    <text evidence="6">The sequence shown here is derived from an EMBL/GenBank/DDBJ whole genome shotgun (WGS) entry which is preliminary data.</text>
</comment>
<feature type="region of interest" description="Disordered" evidence="4">
    <location>
        <begin position="1"/>
        <end position="96"/>
    </location>
</feature>
<accession>A0ABP8AKB5</accession>
<dbReference type="PROSITE" id="PS00211">
    <property type="entry name" value="ABC_TRANSPORTER_1"/>
    <property type="match status" value="1"/>
</dbReference>
<evidence type="ECO:0000256" key="2">
    <source>
        <dbReference type="ARBA" id="ARBA00022741"/>
    </source>
</evidence>
<evidence type="ECO:0000256" key="1">
    <source>
        <dbReference type="ARBA" id="ARBA00022448"/>
    </source>
</evidence>
<dbReference type="PANTHER" id="PTHR42788:SF13">
    <property type="entry name" value="ALIPHATIC SULFONATES IMPORT ATP-BINDING PROTEIN SSUB"/>
    <property type="match status" value="1"/>
</dbReference>
<dbReference type="Pfam" id="PF00005">
    <property type="entry name" value="ABC_tran"/>
    <property type="match status" value="1"/>
</dbReference>
<evidence type="ECO:0000256" key="3">
    <source>
        <dbReference type="ARBA" id="ARBA00022840"/>
    </source>
</evidence>
<dbReference type="SMART" id="SM00382">
    <property type="entry name" value="AAA"/>
    <property type="match status" value="1"/>
</dbReference>
<dbReference type="InterPro" id="IPR027417">
    <property type="entry name" value="P-loop_NTPase"/>
</dbReference>
<dbReference type="InterPro" id="IPR003593">
    <property type="entry name" value="AAA+_ATPase"/>
</dbReference>
<dbReference type="EMBL" id="BAABAQ010000002">
    <property type="protein sequence ID" value="GAA4185364.1"/>
    <property type="molecule type" value="Genomic_DNA"/>
</dbReference>
<feature type="compositionally biased region" description="Polar residues" evidence="4">
    <location>
        <begin position="45"/>
        <end position="83"/>
    </location>
</feature>
<evidence type="ECO:0000313" key="7">
    <source>
        <dbReference type="Proteomes" id="UP001501251"/>
    </source>
</evidence>
<dbReference type="PROSITE" id="PS50893">
    <property type="entry name" value="ABC_TRANSPORTER_2"/>
    <property type="match status" value="1"/>
</dbReference>
<dbReference type="CDD" id="cd03293">
    <property type="entry name" value="ABC_NrtD_SsuB_transporters"/>
    <property type="match status" value="1"/>
</dbReference>
<reference evidence="7" key="1">
    <citation type="journal article" date="2019" name="Int. J. Syst. Evol. Microbiol.">
        <title>The Global Catalogue of Microorganisms (GCM) 10K type strain sequencing project: providing services to taxonomists for standard genome sequencing and annotation.</title>
        <authorList>
            <consortium name="The Broad Institute Genomics Platform"/>
            <consortium name="The Broad Institute Genome Sequencing Center for Infectious Disease"/>
            <person name="Wu L."/>
            <person name="Ma J."/>
        </authorList>
    </citation>
    <scope>NUCLEOTIDE SEQUENCE [LARGE SCALE GENOMIC DNA]</scope>
    <source>
        <strain evidence="7">JCM 17388</strain>
    </source>
</reference>
<dbReference type="SUPFAM" id="SSF52540">
    <property type="entry name" value="P-loop containing nucleoside triphosphate hydrolases"/>
    <property type="match status" value="1"/>
</dbReference>
<dbReference type="InterPro" id="IPR003439">
    <property type="entry name" value="ABC_transporter-like_ATP-bd"/>
</dbReference>
<evidence type="ECO:0000259" key="5">
    <source>
        <dbReference type="PROSITE" id="PS50893"/>
    </source>
</evidence>
<dbReference type="InterPro" id="IPR050166">
    <property type="entry name" value="ABC_transporter_ATP-bind"/>
</dbReference>
<evidence type="ECO:0000256" key="4">
    <source>
        <dbReference type="SAM" id="MobiDB-lite"/>
    </source>
</evidence>